<dbReference type="GO" id="GO:0007476">
    <property type="term" value="P:imaginal disc-derived wing morphogenesis"/>
    <property type="evidence" value="ECO:0007669"/>
    <property type="project" value="UniProtKB-ARBA"/>
</dbReference>
<dbReference type="Pfam" id="PF00057">
    <property type="entry name" value="Ldl_recept_a"/>
    <property type="match status" value="13"/>
</dbReference>
<feature type="domain" description="Laminin IV type A" evidence="28">
    <location>
        <begin position="1732"/>
        <end position="1914"/>
    </location>
</feature>
<dbReference type="GO" id="GO:0007424">
    <property type="term" value="P:open tracheal system development"/>
    <property type="evidence" value="ECO:0007669"/>
    <property type="project" value="UniProtKB-ARBA"/>
</dbReference>
<protein>
    <submittedName>
        <fullName evidence="30 31">Basement membrane-specific heparan sulfate proteoglycan core protein isoform X1</fullName>
    </submittedName>
</protein>
<evidence type="ECO:0000256" key="8">
    <source>
        <dbReference type="ARBA" id="ARBA00022729"/>
    </source>
</evidence>
<feature type="compositionally biased region" description="Basic and acidic residues" evidence="23">
    <location>
        <begin position="863"/>
        <end position="872"/>
    </location>
</feature>
<feature type="domain" description="Laminin IV type A" evidence="28">
    <location>
        <begin position="2103"/>
        <end position="2282"/>
    </location>
</feature>
<evidence type="ECO:0000256" key="19">
    <source>
        <dbReference type="PROSITE-ProRule" id="PRU00076"/>
    </source>
</evidence>
<dbReference type="GO" id="GO:0005604">
    <property type="term" value="C:basement membrane"/>
    <property type="evidence" value="ECO:0007669"/>
    <property type="project" value="UniProtKB-SubCell"/>
</dbReference>
<feature type="disulfide bond" evidence="21">
    <location>
        <begin position="622"/>
        <end position="637"/>
    </location>
</feature>
<feature type="region of interest" description="Disordered" evidence="23">
    <location>
        <begin position="561"/>
        <end position="602"/>
    </location>
</feature>
<feature type="disulfide bond" evidence="21">
    <location>
        <begin position="717"/>
        <end position="735"/>
    </location>
</feature>
<feature type="compositionally biased region" description="Basic and acidic residues" evidence="23">
    <location>
        <begin position="3722"/>
        <end position="3735"/>
    </location>
</feature>
<feature type="region of interest" description="Disordered" evidence="23">
    <location>
        <begin position="3675"/>
        <end position="3740"/>
    </location>
</feature>
<dbReference type="SMART" id="SM00181">
    <property type="entry name" value="EGF"/>
    <property type="match status" value="9"/>
</dbReference>
<dbReference type="InterPro" id="IPR000742">
    <property type="entry name" value="EGF"/>
</dbReference>
<feature type="compositionally biased region" description="Polar residues" evidence="23">
    <location>
        <begin position="2361"/>
        <end position="2370"/>
    </location>
</feature>
<feature type="disulfide bond" evidence="21">
    <location>
        <begin position="909"/>
        <end position="927"/>
    </location>
</feature>
<keyword evidence="18 22" id="KW-0424">Laminin EGF-like domain</keyword>
<feature type="disulfide bond" evidence="19">
    <location>
        <begin position="4173"/>
        <end position="4183"/>
    </location>
</feature>
<feature type="compositionally biased region" description="Basic residues" evidence="23">
    <location>
        <begin position="66"/>
        <end position="91"/>
    </location>
</feature>
<feature type="disulfide bond" evidence="21">
    <location>
        <begin position="1247"/>
        <end position="1262"/>
    </location>
</feature>
<keyword evidence="4" id="KW-0964">Secreted</keyword>
<evidence type="ECO:0000256" key="15">
    <source>
        <dbReference type="ARBA" id="ARBA00023136"/>
    </source>
</evidence>
<feature type="disulfide bond" evidence="21">
    <location>
        <begin position="1577"/>
        <end position="1592"/>
    </location>
</feature>
<evidence type="ECO:0000256" key="11">
    <source>
        <dbReference type="ARBA" id="ARBA00022869"/>
    </source>
</evidence>
<dbReference type="GO" id="GO:0005911">
    <property type="term" value="C:cell-cell junction"/>
    <property type="evidence" value="ECO:0007669"/>
    <property type="project" value="UniProtKB-ARBA"/>
</dbReference>
<evidence type="ECO:0000256" key="4">
    <source>
        <dbReference type="ARBA" id="ARBA00022525"/>
    </source>
</evidence>
<dbReference type="SMART" id="SM00282">
    <property type="entry name" value="LamG"/>
    <property type="match status" value="3"/>
</dbReference>
<feature type="region of interest" description="Disordered" evidence="23">
    <location>
        <begin position="844"/>
        <end position="880"/>
    </location>
</feature>
<feature type="domain" description="Ig-like" evidence="27">
    <location>
        <begin position="2812"/>
        <end position="2893"/>
    </location>
</feature>
<dbReference type="GO" id="GO:0016318">
    <property type="term" value="P:ommatidial rotation"/>
    <property type="evidence" value="ECO:0007669"/>
    <property type="project" value="UniProtKB-ARBA"/>
</dbReference>
<feature type="region of interest" description="Disordered" evidence="23">
    <location>
        <begin position="309"/>
        <end position="333"/>
    </location>
</feature>
<dbReference type="InterPro" id="IPR036179">
    <property type="entry name" value="Ig-like_dom_sf"/>
</dbReference>
<feature type="disulfide bond" evidence="21">
    <location>
        <begin position="1174"/>
        <end position="1189"/>
    </location>
</feature>
<feature type="compositionally biased region" description="Polar residues" evidence="23">
    <location>
        <begin position="1253"/>
        <end position="1264"/>
    </location>
</feature>
<feature type="compositionally biased region" description="Low complexity" evidence="23">
    <location>
        <begin position="1272"/>
        <end position="1309"/>
    </location>
</feature>
<dbReference type="SMART" id="SM00180">
    <property type="entry name" value="EGF_Lam"/>
    <property type="match status" value="7"/>
</dbReference>
<feature type="disulfide bond" evidence="21">
    <location>
        <begin position="1228"/>
        <end position="1240"/>
    </location>
</feature>
<evidence type="ECO:0000256" key="23">
    <source>
        <dbReference type="SAM" id="MobiDB-lite"/>
    </source>
</evidence>
<dbReference type="Pfam" id="PF13895">
    <property type="entry name" value="Ig_2"/>
    <property type="match status" value="1"/>
</dbReference>
<dbReference type="Pfam" id="PF00054">
    <property type="entry name" value="Laminin_G_1"/>
    <property type="match status" value="1"/>
</dbReference>
<sequence>MRATNCSLIPEDETPLSGIDIVQSDAPLIEDTPADSSWLSKSYSRVRRELNRLFGNNAATAEKQQHQHQHQQRLKRTKKGLGINKKQRLAKRQQQGSLPQKHPYDDYESEAGSGTVEGETATYRTRITLTEPFRVEYNDKDSEEFQALAKDISNGLNELFISTHGHEDDDDNLISTLVSVGETNDHYKIYVIVNLEIPTNTPDFENKLREHLQNYHVIGHTSAQLDKDFYFRPIVDNQCRNPKDFEIDEFICDAGPIDSVSCLRVCNNIADCSDGSDENADMCLARRLQVQLYPNPYTNHSRWATSNASYYDEPTEDDGDFDDPDVDDDADDEEQCRSSGDIFQCVSGSPFNIMCEDICNGRNDCSDASDEDAALCERRQRANKHCEQDYDDFQCESGEKLSTSCYNVCNGVADCDDGSDETAALCQYRQPKVGTNETDDDLAGTLPPLPCRGEDEFFQCEGSITRIPCYDICNRRSDCEDSSDEDPEMCALLFTNRREVSATNFYSNFDQCPTNEGSFQCQSGLIFSVSCYDLCNGREDCLDGSDEVEAMCQQRQRKLNSIPSRNNARDPNAPEITETADEDGSGEPEPASDPKPEQSECRGDSTYICPRSGYRVCDEVKCDGERNCPDGEDEEDCPSVCNEGEHVCDDHRCLVPSMLCDGIHQCDDGTDEANCTTPEEEPRPEEPEQPKIDNNNEDVNIYNPPQPQECHENQFRCHSGKCIDARQRCDLVNDCPDGEDEGDDCPAACSSMEYQCRDGSHCISDSQRCDGHADCNEGDDEENCDGSGNDELQCLYNEFRCGNGECIPIRQYCDNIYDCNDYTDEQDCVTNDINDIDTVDEDGMIRNYNDHGGRPRPPLNTGYDRDQNRGTDTDGLDEQDMRDYQVYLPKEQYGKSTPQNPCASNQFKCRNNVCIPLHLRCDGFHHCNDMSDEDNCERYRPSQTTRGPIVTRPTLPSVTIAPVYNPWTTAAPAALERQPTTTTTTTASRITTNPNPTIPTITTAGTGAATGNACLQGYFACNGECVHESIRCNGRNDCEGGIDELDCQDIHTPTTRFRDCLPNEWQCQSFECINEKYLCDDHFDCEDQSDEWPDNCKGQATTRQTAEDCHRDQFFCDNLCLNRSKQCNGHYDCNDRSDERDCPIQPTRYPSYSPLPCPQHTCPSGRCYSEVERCDGQRHCEDNSDEANCCASDQFRCRNGDCVSLDDVCNGYPQCIDGSDEADCPLQCQANQFRCRNGQCVSAAVRCNGQTDCQDSSDEQNCGHSHTAGGRTSSMPPTSKTIKPTTTTTTTPIPQPPTTTTTSSSPTTSLMPLRIICPSTTFRCENGPCIAHGLRCNGVVDCPFDTSDELDCGPITNEIDTQEPQSTGRNNQLNLKTYPNSQIIKESREVIFRCRDEGPARAKVRWSRPGGRPLPVGFTDKNGRLEIPNIRVEDSGTYVCEAVGYPNYVQGQQVTVHLTVERFNDLGHDRPPTACSEYQATCMNGECIDKSNVCDGIPHCSDGSDEHSCSQGRRCQPNQFLCSNKKCVERTWRCDGENDCGDNSDEQSCDPEPSGAPCRYNEFQCSSGHCIPKSFQCDDLNDCRDGSDEIGCMEPVPIRPPPPMQSLLEGQPLELTCTATGVPVPTIVWRLNWGHVPDKCTSKSNNGRGELYCPDMRHEDSGAYSCEIINTRGTHFVTPDTIVKVTPDRNQYCSAGFFNMLARSSEECIKCFCFGVASSCDSANLFIYAIQPPIQANRVVSVELSPYHEIVINESPGHNVLNLHHGVQFRASDVQYNSRQTPYLALPSDYMGNQLKSYGGSLKYEVSYFGNGRQVFGPDVIITGNRLTLTHSVGTQPNLSNKVKVPFLPGNWLKPDGRKATREEIMMILANVDNVLIRLGYIDTVAREVEVVNIVMDSAGTSDQGLGSASLVEKCNCPPGYVGDSCETCAPGYVRQPGGPWLGHCVPFVPEPCPAGTYGDPRRGIACRECPCPQSGSNNFASGCELSPDGDVSCKCHEGYTGRRCEACAAGYQGNPLIPGGNCRKIPESTCNDKGTYHVGENSCTCKPLVTGERCDTCAPKSFHLNSFTFTGCIECFCSGLQTECDSTSWYRDQVTSSFGRSSVPHGFQLVRDYTQTAPETVPFVTAQTSISFYSESDYGSDTLYWSLPAAFLGNKLTAYGGRLSYTVSYSPLPGGLMSRNNAPDVVIKSGEDLTLIHYRKSAVNPSQSSSYAVPILESAWHRSDGQVANREHLLMALSKIDSIYIKATYTTSTKEGALQQVTLDTATSTNLGAPRAFEVEECRCPQGYIGLSCERCAPGYKRNPEEGLYLGLCEPCECNGHSSQCDAETGECLNCADNTEGENCEQCAAGYVGDATRGSSYDCQPDSNGQQPQPPPPRPDDQRRCEYCNSDGTQSCRDGYCECKPNVVGSRCDKCRDGTFGLSLYTPNGCKECFCSGQSTQCQSASLYRQLIAVDFISNQALITNEDGQEMTRDNLTKDVPNNKYTYSYPSYATKYWSLRGNVQGNQLNAYGGALNYTLNAESFAAYQPGNDVILIGNGIRLIWSRPAELSHSDQYSVVLSEEEQWQRLDSGRAVPATRSDVMSVLTNVEHLLIRATPKIPTTRTSIQDVTLEVSVDRAQPGAEHAVDIETCQCPAAYVGNSCESCAPLHYRAANNQCVSCPCHKDNTQSCHLGNSDYPECVCKPRFTGDRCTEYDNGSPEPTPTDLPNIRTQIIVSISKPQITIMPVGGSVSLKCSGRMKWNNDPVVVSWYKQNSLLPVNAEVNGGDLYIHQLQLSDSGVYTCRAINNQTSHTFEDSVSITVTQQSQRSPARIIDLPSTVTIDEYQAYEITCQVDGNPAPSVKWTRVDGQADGHIRTDGGRLIFESPRKSDEGQYRCTAENQYDRDEKYVQIYVRGNAPVPPPPRERVYIQPEDYNGEAGDTVRFTCQSTSGALLHYEWLHDSYPLNPQQQRNIIISGDTLEIRDATARDSGIYTCVGIDLRSQRNYTEDARVYIEQRQQPPSGDGIAPVIVRFPEANTIVQGSDFSITCESSGSPYPTIKWTKINEQLASNVHQTGNVLRIINARIENRGFYLCIAENAHGQDQVRASIDIDPRESPSVDISPSQPTLVGSQGMLYCTGTGIPAPTVQWRRVDGAPLSPRHRVEAEGYVLFDDIQIADAGDYECVAENSVGRVSSVTTLRVVERPVVTITADSTSGHYTVGDEVDIICTASGYPNPSVRWIYPDGHQTRDTQEIQANAYHGNQAFLHFNSVRASDANDYKCEATNEFGSDEQSIRIFVQQKRGDIPDPIGEVDHPDDYDNRQQQPSADNIYNTNIGENVTFSCDLRPYGQTHWVRADGQPMQPNVRSEQNTLQITFVTQLNLGTYRCNAVDQRGYIVAHFDRELVLLPLPQITFHPSIPLEVEPDRNVAIYCQVTNARPEDVHWTTDNNRPLPSSVYIDGPYLRFEAITPADAGGYSCTASNEFGNVSKNAQVVVRRPNYQAQPQSQLQERREGESIQLRCSVTTSRGEPHSDNIQFNWRREDNEPLPRDARPDSQVLILNSLRIEDSGRFICDSYDLENNQRLPQTSVDLRVLKKKYTTSVYGRHDYPCMVLFICADFKLKQMTPSKTLATSAVAPARGPSISYVCQPNDFKCVSHPHTCVRSSMVCDGIYDCTDHSDEFNCTRDFGSKTTNKAAAGGGGGGGNNFKRWKKSQPQFANGNADGNGNGYGNGKGNKGSASDKHKMWKQELRRDRTRKRQVVQQEMLSQSFAGLATTPANYPPQYLPPREPIIPRDYSLKLDQQSSKLHVGESTEVECYSSDNSYTDVIWERSDGAPLSDNIRQVGNRLVIAQVTAADAGNYVCKCRTDKGDLYTTSYELAIEEQPHELRRPKIVHAQVGENAQLNCGADDSRQPSYRWSRQYGQLQHGRDILNNQLDLTDVQANDAGTYICTAVYADGESVDYPSILVATGAIPHFHQTPLSYMSFPYLPNSSFKFNFEITFRPETGNGLLLFNGRTRGSGGYIALSLKDRNVEFHFNFGGKPLMVRAEQPLELNEWHTVRVHRSRRDGYIQLDEQHPVAFPTLTETPPLELIEDLYIGAVPSWDLLPADAVSEQSGFVGCISRLALQGRTVELMKEAKIKEGITSCKPCANAPCANGGICLESQTELAYTCVCQQGWTGRNCAIAGTQCTPGICGAGRCENTELDMECLCPLNRTGDRCQYIEHLNEHSLNFKRNSYAAFSTPRVSRINVTLSLRPSSLQDAVLLYTAESKLPSGDYVALVLRDGHVELLINTAARLKPVVVRSLEPLPLHRWTRVELLRRQGESILKVGNAAPQHAKAAGAPRTLSLKTPLYVGGYDRATVKINRDVNITTGFDGCISRLYDSKMPVNLLVDVVDAANVQNCGELNEIDGNDIDGDLLTPVGQDQQTGHGSDEEHQPYESAPCANEPCENGGTCKEVDKQAVCTCNLGYSGKHCEDHIQIGFNASFRGNGYLELDRKQFSEEVDQEFTSAVVVFSTNKPNGLLLWWGQEAGEEFTGQDFIALAVVDGYVEYALRLDGEEAVIRNSDTPVNDGNRHIVIVKRSASTAYLEVDRISDSGETRPTGKDTMHLPGNVFVGGIPEISQFTGNRYSVNFSGCIVFVEGDTAGQINLGKSSIRGINVDTCPVNDEAHGGTEPPVV</sequence>
<dbReference type="GeneID" id="117570136"/>
<comment type="caution">
    <text evidence="19">Lacks conserved residue(s) required for the propagation of feature annotation.</text>
</comment>
<keyword evidence="11" id="KW-0084">Basement membrane</keyword>
<dbReference type="CTD" id="45320"/>
<feature type="domain" description="Ig-like" evidence="27">
    <location>
        <begin position="3100"/>
        <end position="3183"/>
    </location>
</feature>
<feature type="disulfide bond" evidence="21">
    <location>
        <begin position="801"/>
        <end position="819"/>
    </location>
</feature>
<feature type="disulfide bond" evidence="21">
    <location>
        <begin position="1565"/>
        <end position="1583"/>
    </location>
</feature>
<dbReference type="InterPro" id="IPR003599">
    <property type="entry name" value="Ig_sub"/>
</dbReference>
<dbReference type="InterPro" id="IPR050685">
    <property type="entry name" value="LDLR"/>
</dbReference>
<dbReference type="Gene3D" id="2.60.40.10">
    <property type="entry name" value="Immunoglobulins"/>
    <property type="match status" value="13"/>
</dbReference>
<feature type="disulfide bond" evidence="21">
    <location>
        <begin position="1162"/>
        <end position="1180"/>
    </location>
</feature>
<feature type="disulfide bond" evidence="21">
    <location>
        <begin position="794"/>
        <end position="806"/>
    </location>
</feature>
<organism evidence="29 31">
    <name type="scientific">Drosophila albomicans</name>
    <name type="common">Fruit fly</name>
    <dbReference type="NCBI Taxonomy" id="7291"/>
    <lineage>
        <taxon>Eukaryota</taxon>
        <taxon>Metazoa</taxon>
        <taxon>Ecdysozoa</taxon>
        <taxon>Arthropoda</taxon>
        <taxon>Hexapoda</taxon>
        <taxon>Insecta</taxon>
        <taxon>Pterygota</taxon>
        <taxon>Neoptera</taxon>
        <taxon>Endopterygota</taxon>
        <taxon>Diptera</taxon>
        <taxon>Brachycera</taxon>
        <taxon>Muscomorpha</taxon>
        <taxon>Ephydroidea</taxon>
        <taxon>Drosophilidae</taxon>
        <taxon>Drosophila</taxon>
    </lineage>
</organism>
<dbReference type="Gene3D" id="2.10.25.10">
    <property type="entry name" value="Laminin"/>
    <property type="match status" value="6"/>
</dbReference>
<dbReference type="PROSITE" id="PS50027">
    <property type="entry name" value="EGF_LAM_2"/>
    <property type="match status" value="3"/>
</dbReference>
<dbReference type="Gene3D" id="4.10.400.10">
    <property type="entry name" value="Low-density Lipoprotein Receptor"/>
    <property type="match status" value="17"/>
</dbReference>
<feature type="region of interest" description="Disordered" evidence="23">
    <location>
        <begin position="2361"/>
        <end position="2383"/>
    </location>
</feature>
<feature type="domain" description="Ig-like" evidence="27">
    <location>
        <begin position="2709"/>
        <end position="2801"/>
    </location>
</feature>
<feature type="disulfide bond" evidence="19">
    <location>
        <begin position="4157"/>
        <end position="4166"/>
    </location>
</feature>
<feature type="disulfide bond" evidence="21">
    <location>
        <begin position="1209"/>
        <end position="1224"/>
    </location>
</feature>
<feature type="domain" description="Ig-like" evidence="27">
    <location>
        <begin position="3481"/>
        <end position="3573"/>
    </location>
</feature>
<proteinExistence type="predicted"/>
<evidence type="ECO:0000313" key="31">
    <source>
        <dbReference type="RefSeq" id="XP_051863480.1"/>
    </source>
</evidence>
<keyword evidence="16 19" id="KW-1015">Disulfide bond</keyword>
<dbReference type="Pfam" id="PF13927">
    <property type="entry name" value="Ig_3"/>
    <property type="match status" value="7"/>
</dbReference>
<dbReference type="PROSITE" id="PS50025">
    <property type="entry name" value="LAM_G_DOMAIN"/>
    <property type="match status" value="3"/>
</dbReference>
<evidence type="ECO:0000256" key="21">
    <source>
        <dbReference type="PROSITE-ProRule" id="PRU00124"/>
    </source>
</evidence>
<dbReference type="GO" id="GO:0016192">
    <property type="term" value="P:vesicle-mediated transport"/>
    <property type="evidence" value="ECO:0007669"/>
    <property type="project" value="UniProtKB-ARBA"/>
</dbReference>
<dbReference type="RefSeq" id="XP_051863483.1">
    <property type="nucleotide sequence ID" value="XM_052007523.1"/>
</dbReference>
<feature type="disulfide bond" evidence="21">
    <location>
        <begin position="1522"/>
        <end position="1540"/>
    </location>
</feature>
<dbReference type="Pfam" id="PF24973">
    <property type="entry name" value="EGF_LMN_ATRN"/>
    <property type="match status" value="1"/>
</dbReference>
<feature type="compositionally biased region" description="Gly residues" evidence="23">
    <location>
        <begin position="3706"/>
        <end position="3718"/>
    </location>
</feature>
<dbReference type="Pfam" id="PF00053">
    <property type="entry name" value="EGF_laminin"/>
    <property type="match status" value="5"/>
</dbReference>
<keyword evidence="29" id="KW-1185">Reference proteome</keyword>
<dbReference type="PROSITE" id="PS51115">
    <property type="entry name" value="LAMININ_IVA"/>
    <property type="match status" value="3"/>
</dbReference>
<keyword evidence="12" id="KW-0130">Cell adhesion</keyword>
<evidence type="ECO:0000259" key="25">
    <source>
        <dbReference type="PROSITE" id="PS50026"/>
    </source>
</evidence>
<evidence type="ECO:0000256" key="5">
    <source>
        <dbReference type="ARBA" id="ARBA00022530"/>
    </source>
</evidence>
<dbReference type="InterPro" id="IPR023415">
    <property type="entry name" value="LDLR_class-A_CS"/>
</dbReference>
<keyword evidence="9" id="KW-0677">Repeat</keyword>
<gene>
    <name evidence="30 31 32" type="primary">LOC117570136</name>
</gene>
<dbReference type="CDD" id="cd00055">
    <property type="entry name" value="EGF_Lam"/>
    <property type="match status" value="4"/>
</dbReference>
<feature type="domain" description="EGF-like" evidence="25">
    <location>
        <begin position="4424"/>
        <end position="4460"/>
    </location>
</feature>
<dbReference type="Gene3D" id="2.60.120.200">
    <property type="match status" value="3"/>
</dbReference>
<keyword evidence="10" id="KW-0106">Calcium</keyword>
<dbReference type="FunFam" id="2.10.25.10:FF:000065">
    <property type="entry name" value="Laminin subunit beta 1"/>
    <property type="match status" value="1"/>
</dbReference>
<feature type="domain" description="Ig-like" evidence="27">
    <location>
        <begin position="2906"/>
        <end position="2990"/>
    </location>
</feature>
<dbReference type="GO" id="GO:0050769">
    <property type="term" value="P:positive regulation of neurogenesis"/>
    <property type="evidence" value="ECO:0007669"/>
    <property type="project" value="UniProtKB-ARBA"/>
</dbReference>
<evidence type="ECO:0000256" key="9">
    <source>
        <dbReference type="ARBA" id="ARBA00022737"/>
    </source>
</evidence>
<feature type="domain" description="Laminin G" evidence="24">
    <location>
        <begin position="4211"/>
        <end position="4387"/>
    </location>
</feature>
<feature type="disulfide bond" evidence="21">
    <location>
        <begin position="1534"/>
        <end position="1549"/>
    </location>
</feature>
<dbReference type="InterPro" id="IPR001881">
    <property type="entry name" value="EGF-like_Ca-bd_dom"/>
</dbReference>
<feature type="disulfide bond" evidence="21">
    <location>
        <begin position="1475"/>
        <end position="1487"/>
    </location>
</feature>
<feature type="disulfide bond" evidence="21">
    <location>
        <begin position="1515"/>
        <end position="1527"/>
    </location>
</feature>
<feature type="region of interest" description="Disordered" evidence="23">
    <location>
        <begin position="4399"/>
        <end position="4425"/>
    </location>
</feature>
<evidence type="ECO:0000256" key="18">
    <source>
        <dbReference type="ARBA" id="ARBA00023292"/>
    </source>
</evidence>
<evidence type="ECO:0000256" key="1">
    <source>
        <dbReference type="ARBA" id="ARBA00004167"/>
    </source>
</evidence>
<feature type="region of interest" description="Disordered" evidence="23">
    <location>
        <begin position="1253"/>
        <end position="1309"/>
    </location>
</feature>
<reference evidence="30 31" key="1">
    <citation type="submission" date="2025-04" db="UniProtKB">
        <authorList>
            <consortium name="RefSeq"/>
        </authorList>
    </citation>
    <scope>IDENTIFICATION</scope>
    <source>
        <strain evidence="30 31">15112-1751.03</strain>
        <tissue evidence="30 31">Whole Adult</tissue>
    </source>
</reference>
<feature type="domain" description="Ig-like" evidence="27">
    <location>
        <begin position="3770"/>
        <end position="3863"/>
    </location>
</feature>
<feature type="region of interest" description="Disordered" evidence="23">
    <location>
        <begin position="60"/>
        <end position="119"/>
    </location>
</feature>
<dbReference type="PROSITE" id="PS01209">
    <property type="entry name" value="LDLRA_1"/>
    <property type="match status" value="8"/>
</dbReference>
<evidence type="ECO:0000259" key="28">
    <source>
        <dbReference type="PROSITE" id="PS51115"/>
    </source>
</evidence>
<feature type="domain" description="Ig-like" evidence="27">
    <location>
        <begin position="1364"/>
        <end position="1455"/>
    </location>
</feature>
<dbReference type="FunFam" id="2.10.25.10:FF:000454">
    <property type="entry name" value="Laminin subunit alpha 1"/>
    <property type="match status" value="1"/>
</dbReference>
<evidence type="ECO:0000313" key="30">
    <source>
        <dbReference type="RefSeq" id="XP_051863479.1"/>
    </source>
</evidence>
<feature type="disulfide bond" evidence="22">
    <location>
        <begin position="1996"/>
        <end position="2005"/>
    </location>
</feature>
<feature type="disulfide bond" evidence="21">
    <location>
        <begin position="1060"/>
        <end position="1072"/>
    </location>
</feature>
<dbReference type="InterPro" id="IPR003598">
    <property type="entry name" value="Ig_sub2"/>
</dbReference>
<feature type="domain" description="Laminin EGF-like" evidence="26">
    <location>
        <begin position="1970"/>
        <end position="2025"/>
    </location>
</feature>
<dbReference type="GO" id="GO:0030855">
    <property type="term" value="P:epithelial cell differentiation"/>
    <property type="evidence" value="ECO:0007669"/>
    <property type="project" value="UniProtKB-ARBA"/>
</dbReference>
<accession>A0A9C6SX92</accession>
<keyword evidence="13" id="KW-1133">Transmembrane helix</keyword>
<dbReference type="SMART" id="SM00408">
    <property type="entry name" value="IGc2"/>
    <property type="match status" value="13"/>
</dbReference>
<dbReference type="InterPro" id="IPR013098">
    <property type="entry name" value="Ig_I-set"/>
</dbReference>
<dbReference type="PROSITE" id="PS50835">
    <property type="entry name" value="IG_LIKE"/>
    <property type="match status" value="13"/>
</dbReference>
<feature type="disulfide bond" evidence="21">
    <location>
        <begin position="648"/>
        <end position="666"/>
    </location>
</feature>
<dbReference type="GO" id="GO:0048056">
    <property type="term" value="P:R3/R4 cell differentiation"/>
    <property type="evidence" value="ECO:0007669"/>
    <property type="project" value="UniProtKB-ARBA"/>
</dbReference>
<feature type="disulfide bond" evidence="19">
    <location>
        <begin position="4194"/>
        <end position="4203"/>
    </location>
</feature>
<feature type="domain" description="Ig-like" evidence="27">
    <location>
        <begin position="3188"/>
        <end position="3278"/>
    </location>
</feature>
<dbReference type="FunFam" id="4.10.400.10:FF:000044">
    <property type="entry name" value="Basement membrane-specific heparan sulfate proteoglycan core protein"/>
    <property type="match status" value="1"/>
</dbReference>
<feature type="disulfide bond" evidence="21">
    <location>
        <begin position="1190"/>
        <end position="1202"/>
    </location>
</feature>
<keyword evidence="17" id="KW-0325">Glycoprotein</keyword>
<dbReference type="Gene3D" id="2.170.300.10">
    <property type="entry name" value="Tie2 ligand-binding domain superfamily"/>
    <property type="match status" value="2"/>
</dbReference>
<keyword evidence="6 19" id="KW-0245">EGF-like domain</keyword>
<feature type="domain" description="Ig-like" evidence="27">
    <location>
        <begin position="1595"/>
        <end position="1678"/>
    </location>
</feature>
<feature type="domain" description="Laminin EGF-like" evidence="26">
    <location>
        <begin position="2317"/>
        <end position="2366"/>
    </location>
</feature>
<feature type="compositionally biased region" description="Low complexity" evidence="23">
    <location>
        <begin position="980"/>
        <end position="999"/>
    </location>
</feature>
<dbReference type="Proteomes" id="UP000515160">
    <property type="component" value="Chromosome X"/>
</dbReference>
<dbReference type="InterPro" id="IPR013151">
    <property type="entry name" value="Immunoglobulin_dom"/>
</dbReference>
<dbReference type="Pfam" id="PF00047">
    <property type="entry name" value="ig"/>
    <property type="match status" value="2"/>
</dbReference>
<feature type="disulfide bond" evidence="21">
    <location>
        <begin position="1197"/>
        <end position="1215"/>
    </location>
</feature>
<dbReference type="PROSITE" id="PS00022">
    <property type="entry name" value="EGF_1"/>
    <property type="match status" value="5"/>
</dbReference>
<dbReference type="SUPFAM" id="SSF57196">
    <property type="entry name" value="EGF/Laminin"/>
    <property type="match status" value="4"/>
</dbReference>
<feature type="domain" description="Ig-like" evidence="27">
    <location>
        <begin position="3393"/>
        <end position="3477"/>
    </location>
</feature>
<evidence type="ECO:0000256" key="13">
    <source>
        <dbReference type="ARBA" id="ARBA00022989"/>
    </source>
</evidence>
<keyword evidence="5" id="KW-0272">Extracellular matrix</keyword>
<feature type="disulfide bond" evidence="21">
    <location>
        <begin position="1235"/>
        <end position="1253"/>
    </location>
</feature>
<dbReference type="GO" id="GO:0007411">
    <property type="term" value="P:axon guidance"/>
    <property type="evidence" value="ECO:0007669"/>
    <property type="project" value="UniProtKB-ARBA"/>
</dbReference>
<feature type="disulfide bond" evidence="21">
    <location>
        <begin position="660"/>
        <end position="675"/>
    </location>
</feature>
<dbReference type="FunFam" id="2.60.40.10:FF:000540">
    <property type="entry name" value="Basement membrane-specific heparan sulfate proteoglycan core protein"/>
    <property type="match status" value="1"/>
</dbReference>
<evidence type="ECO:0000256" key="14">
    <source>
        <dbReference type="ARBA" id="ARBA00023054"/>
    </source>
</evidence>
<dbReference type="InterPro" id="IPR036055">
    <property type="entry name" value="LDL_receptor-like_sf"/>
</dbReference>
<evidence type="ECO:0000256" key="16">
    <source>
        <dbReference type="ARBA" id="ARBA00023157"/>
    </source>
</evidence>
<dbReference type="GO" id="GO:0120035">
    <property type="term" value="P:regulation of plasma membrane bounded cell projection organization"/>
    <property type="evidence" value="ECO:0007669"/>
    <property type="project" value="UniProtKB-ARBA"/>
</dbReference>
<keyword evidence="7" id="KW-0812">Transmembrane</keyword>
<evidence type="ECO:0000256" key="3">
    <source>
        <dbReference type="ARBA" id="ARBA00004308"/>
    </source>
</evidence>
<dbReference type="PROSITE" id="PS01186">
    <property type="entry name" value="EGF_2"/>
    <property type="match status" value="2"/>
</dbReference>
<comment type="subcellular location">
    <subcellularLocation>
        <location evidence="3">Endomembrane system</location>
    </subcellularLocation>
    <subcellularLocation>
        <location evidence="1">Membrane</location>
        <topology evidence="1">Single-pass membrane protein</topology>
    </subcellularLocation>
    <subcellularLocation>
        <location evidence="2">Secreted</location>
        <location evidence="2">Extracellular space</location>
        <location evidence="2">Extracellular matrix</location>
        <location evidence="2">Basement membrane</location>
    </subcellularLocation>
</comment>
<dbReference type="FunFam" id="2.10.25.10:FF:000012">
    <property type="entry name" value="Delta-like protein"/>
    <property type="match status" value="1"/>
</dbReference>
<evidence type="ECO:0000313" key="29">
    <source>
        <dbReference type="Proteomes" id="UP000515160"/>
    </source>
</evidence>
<evidence type="ECO:0000256" key="2">
    <source>
        <dbReference type="ARBA" id="ARBA00004302"/>
    </source>
</evidence>
<dbReference type="CDD" id="cd00112">
    <property type="entry name" value="LDLa"/>
    <property type="match status" value="16"/>
</dbReference>
<feature type="disulfide bond" evidence="20">
    <location>
        <begin position="4621"/>
        <end position="4648"/>
    </location>
</feature>
<feature type="disulfide bond" evidence="21">
    <location>
        <begin position="1482"/>
        <end position="1500"/>
    </location>
</feature>
<feature type="disulfide bond" evidence="22">
    <location>
        <begin position="2404"/>
        <end position="2413"/>
    </location>
</feature>
<evidence type="ECO:0000256" key="12">
    <source>
        <dbReference type="ARBA" id="ARBA00022889"/>
    </source>
</evidence>
<feature type="compositionally biased region" description="Basic and acidic residues" evidence="23">
    <location>
        <begin position="592"/>
        <end position="602"/>
    </location>
</feature>
<evidence type="ECO:0000256" key="10">
    <source>
        <dbReference type="ARBA" id="ARBA00022837"/>
    </source>
</evidence>
<feature type="domain" description="Ig-like" evidence="27">
    <location>
        <begin position="3868"/>
        <end position="3945"/>
    </location>
</feature>
<dbReference type="PANTHER" id="PTHR24270">
    <property type="entry name" value="LOW-DENSITY LIPOPROTEIN RECEPTOR-RELATED"/>
    <property type="match status" value="1"/>
</dbReference>
<dbReference type="InterPro" id="IPR056863">
    <property type="entry name" value="LMN_ATRN_NET-like_EGF"/>
</dbReference>
<evidence type="ECO:0000259" key="27">
    <source>
        <dbReference type="PROSITE" id="PS50835"/>
    </source>
</evidence>
<feature type="disulfide bond" evidence="21">
    <location>
        <begin position="1317"/>
        <end position="1329"/>
    </location>
</feature>
<feature type="disulfide bond" evidence="21">
    <location>
        <begin position="1127"/>
        <end position="1142"/>
    </location>
</feature>
<dbReference type="Pfam" id="PF00008">
    <property type="entry name" value="EGF"/>
    <property type="match status" value="1"/>
</dbReference>
<dbReference type="InterPro" id="IPR007110">
    <property type="entry name" value="Ig-like_dom"/>
</dbReference>
<feature type="domain" description="Laminin EGF-like" evidence="26">
    <location>
        <begin position="2386"/>
        <end position="2433"/>
    </location>
</feature>
<feature type="disulfide bond" evidence="21">
    <location>
        <begin position="1494"/>
        <end position="1509"/>
    </location>
</feature>
<evidence type="ECO:0000256" key="17">
    <source>
        <dbReference type="ARBA" id="ARBA00023180"/>
    </source>
</evidence>
<feature type="domain" description="EGF-like" evidence="25">
    <location>
        <begin position="4131"/>
        <end position="4167"/>
    </location>
</feature>
<feature type="domain" description="Laminin G" evidence="24">
    <location>
        <begin position="4466"/>
        <end position="4648"/>
    </location>
</feature>
<dbReference type="PROSITE" id="PS01248">
    <property type="entry name" value="EGF_LAM_1"/>
    <property type="match status" value="2"/>
</dbReference>
<dbReference type="InterPro" id="IPR002172">
    <property type="entry name" value="LDrepeatLR_classA_rpt"/>
</dbReference>
<dbReference type="FunFam" id="4.10.400.10:FF:000086">
    <property type="entry name" value="Terribly reduced optic lobes, isoform B"/>
    <property type="match status" value="1"/>
</dbReference>
<feature type="disulfide bond" evidence="19">
    <location>
        <begin position="4450"/>
        <end position="4459"/>
    </location>
</feature>
<feature type="region of interest" description="Disordered" evidence="23">
    <location>
        <begin position="671"/>
        <end position="705"/>
    </location>
</feature>
<feature type="domain" description="Laminin IV type A" evidence="28">
    <location>
        <begin position="2457"/>
        <end position="2632"/>
    </location>
</feature>
<evidence type="ECO:0000256" key="22">
    <source>
        <dbReference type="PROSITE-ProRule" id="PRU00460"/>
    </source>
</evidence>
<dbReference type="CDD" id="cd00110">
    <property type="entry name" value="LamG"/>
    <property type="match status" value="3"/>
</dbReference>
<dbReference type="GO" id="GO:0005509">
    <property type="term" value="F:calcium ion binding"/>
    <property type="evidence" value="ECO:0007669"/>
    <property type="project" value="InterPro"/>
</dbReference>
<dbReference type="GO" id="GO:0040008">
    <property type="term" value="P:regulation of growth"/>
    <property type="evidence" value="ECO:0007669"/>
    <property type="project" value="UniProtKB-ARBA"/>
</dbReference>
<feature type="disulfide bond" evidence="21">
    <location>
        <begin position="813"/>
        <end position="828"/>
    </location>
</feature>
<dbReference type="RefSeq" id="XP_051863480.1">
    <property type="nucleotide sequence ID" value="XM_052007520.1"/>
</dbReference>
<dbReference type="Pfam" id="PF02210">
    <property type="entry name" value="Laminin_G_2"/>
    <property type="match status" value="2"/>
</dbReference>
<feature type="compositionally biased region" description="Acidic residues" evidence="23">
    <location>
        <begin position="313"/>
        <end position="333"/>
    </location>
</feature>
<dbReference type="SMART" id="SM00409">
    <property type="entry name" value="IG"/>
    <property type="match status" value="13"/>
</dbReference>
<dbReference type="FunFam" id="2.60.40.10:FF:000812">
    <property type="entry name" value="Terribly reduced optic lobes, isoform AN"/>
    <property type="match status" value="1"/>
</dbReference>
<evidence type="ECO:0000256" key="7">
    <source>
        <dbReference type="ARBA" id="ARBA00022692"/>
    </source>
</evidence>
<evidence type="ECO:0000256" key="20">
    <source>
        <dbReference type="PROSITE-ProRule" id="PRU00122"/>
    </source>
</evidence>
<dbReference type="InterPro" id="IPR001791">
    <property type="entry name" value="Laminin_G"/>
</dbReference>
<dbReference type="InterPro" id="IPR002049">
    <property type="entry name" value="LE_dom"/>
</dbReference>
<feature type="disulfide bond" evidence="21">
    <location>
        <begin position="710"/>
        <end position="722"/>
    </location>
</feature>
<dbReference type="SMART" id="SM00179">
    <property type="entry name" value="EGF_CA"/>
    <property type="match status" value="2"/>
</dbReference>
<dbReference type="GO" id="GO:0005886">
    <property type="term" value="C:plasma membrane"/>
    <property type="evidence" value="ECO:0007669"/>
    <property type="project" value="TreeGrafter"/>
</dbReference>
<dbReference type="PROSITE" id="PS50026">
    <property type="entry name" value="EGF_3"/>
    <property type="match status" value="3"/>
</dbReference>
<feature type="disulfide bond" evidence="21">
    <location>
        <begin position="1067"/>
        <end position="1085"/>
    </location>
</feature>
<dbReference type="PROSITE" id="PS50068">
    <property type="entry name" value="LDLRA_2"/>
    <property type="match status" value="21"/>
</dbReference>
<evidence type="ECO:0000259" key="24">
    <source>
        <dbReference type="PROSITE" id="PS50025"/>
    </source>
</evidence>
<keyword evidence="14" id="KW-0175">Coiled coil</keyword>
<feature type="disulfide bond" evidence="21">
    <location>
        <begin position="902"/>
        <end position="914"/>
    </location>
</feature>
<dbReference type="SMART" id="SM00281">
    <property type="entry name" value="LamB"/>
    <property type="match status" value="3"/>
</dbReference>
<feature type="disulfide bond" evidence="21">
    <location>
        <begin position="3651"/>
        <end position="3666"/>
    </location>
</feature>
<feature type="domain" description="Ig-like" evidence="27">
    <location>
        <begin position="3011"/>
        <end position="3093"/>
    </location>
</feature>
<dbReference type="CDD" id="cd00054">
    <property type="entry name" value="EGF_CA"/>
    <property type="match status" value="2"/>
</dbReference>
<feature type="disulfide bond" evidence="21">
    <location>
        <begin position="1558"/>
        <end position="1570"/>
    </location>
</feature>
<feature type="disulfide bond" evidence="22">
    <location>
        <begin position="2336"/>
        <end position="2345"/>
    </location>
</feature>
<feature type="disulfide bond" evidence="21">
    <location>
        <begin position="921"/>
        <end position="936"/>
    </location>
</feature>
<dbReference type="OrthoDB" id="10055367at2759"/>
<evidence type="ECO:0000256" key="6">
    <source>
        <dbReference type="ARBA" id="ARBA00022536"/>
    </source>
</evidence>
<feature type="domain" description="EGF-like" evidence="25">
    <location>
        <begin position="4169"/>
        <end position="4204"/>
    </location>
</feature>
<dbReference type="PRINTS" id="PR00261">
    <property type="entry name" value="LDLRECEPTOR"/>
</dbReference>
<feature type="region of interest" description="Disordered" evidence="23">
    <location>
        <begin position="976"/>
        <end position="999"/>
    </location>
</feature>
<feature type="disulfide bond" evidence="21">
    <location>
        <begin position="1032"/>
        <end position="1047"/>
    </location>
</feature>
<dbReference type="InterPro" id="IPR013320">
    <property type="entry name" value="ConA-like_dom_sf"/>
</dbReference>
<dbReference type="FunFam" id="4.10.400.10:FF:000056">
    <property type="entry name" value="Terribly reduced optic lobes, isoform AM"/>
    <property type="match status" value="1"/>
</dbReference>
<dbReference type="RefSeq" id="XP_051863479.1">
    <property type="nucleotide sequence ID" value="XM_052007519.1"/>
</dbReference>
<keyword evidence="8" id="KW-0732">Signal</keyword>
<dbReference type="InterPro" id="IPR013783">
    <property type="entry name" value="Ig-like_fold"/>
</dbReference>
<dbReference type="Pfam" id="PF00052">
    <property type="entry name" value="Laminin_B"/>
    <property type="match status" value="3"/>
</dbReference>
<dbReference type="Pfam" id="PF07679">
    <property type="entry name" value="I-set"/>
    <property type="match status" value="2"/>
</dbReference>
<feature type="domain" description="Ig-like" evidence="27">
    <location>
        <begin position="3308"/>
        <end position="3372"/>
    </location>
</feature>
<dbReference type="GO" id="GO:0007155">
    <property type="term" value="P:cell adhesion"/>
    <property type="evidence" value="ECO:0007669"/>
    <property type="project" value="UniProtKB-KW"/>
</dbReference>
<dbReference type="FunFam" id="4.10.400.10:FF:000062">
    <property type="entry name" value="Terribly reduced optic lobes, isoform AI"/>
    <property type="match status" value="1"/>
</dbReference>
<feature type="disulfide bond" evidence="21">
    <location>
        <begin position="769"/>
        <end position="784"/>
    </location>
</feature>
<dbReference type="GO" id="GO:0012505">
    <property type="term" value="C:endomembrane system"/>
    <property type="evidence" value="ECO:0007669"/>
    <property type="project" value="UniProtKB-SubCell"/>
</dbReference>
<evidence type="ECO:0000313" key="32">
    <source>
        <dbReference type="RefSeq" id="XP_051863483.1"/>
    </source>
</evidence>
<keyword evidence="15" id="KW-0472">Membrane</keyword>
<feature type="disulfide bond" evidence="21">
    <location>
        <begin position="1324"/>
        <end position="1342"/>
    </location>
</feature>
<dbReference type="SUPFAM" id="SSF57424">
    <property type="entry name" value="LDL receptor-like module"/>
    <property type="match status" value="16"/>
</dbReference>
<dbReference type="SUPFAM" id="SSF49899">
    <property type="entry name" value="Concanavalin A-like lectins/glucanases"/>
    <property type="match status" value="3"/>
</dbReference>
<dbReference type="InterPro" id="IPR000034">
    <property type="entry name" value="Laminin_IV"/>
</dbReference>
<feature type="disulfide bond" evidence="19">
    <location>
        <begin position="4138"/>
        <end position="4155"/>
    </location>
</feature>
<feature type="compositionally biased region" description="Basic and acidic residues" evidence="23">
    <location>
        <begin position="680"/>
        <end position="691"/>
    </location>
</feature>
<name>A0A9C6SX92_DROAB</name>
<feature type="domain" description="Laminin G" evidence="24">
    <location>
        <begin position="3956"/>
        <end position="4133"/>
    </location>
</feature>
<feature type="disulfide bond" evidence="21">
    <location>
        <begin position="641"/>
        <end position="653"/>
    </location>
</feature>
<evidence type="ECO:0000259" key="26">
    <source>
        <dbReference type="PROSITE" id="PS50027"/>
    </source>
</evidence>
<dbReference type="SUPFAM" id="SSF48726">
    <property type="entry name" value="Immunoglobulin"/>
    <property type="match status" value="13"/>
</dbReference>
<dbReference type="CDD" id="cd00096">
    <property type="entry name" value="Ig"/>
    <property type="match status" value="2"/>
</dbReference>
<dbReference type="GO" id="GO:0048589">
    <property type="term" value="P:developmental growth"/>
    <property type="evidence" value="ECO:0007669"/>
    <property type="project" value="UniProtKB-ARBA"/>
</dbReference>
<dbReference type="SMART" id="SM00192">
    <property type="entry name" value="LDLa"/>
    <property type="match status" value="22"/>
</dbReference>
<dbReference type="FunFam" id="2.10.25.10:FF:000508">
    <property type="entry name" value="Eyes shut homolog"/>
    <property type="match status" value="1"/>
</dbReference>